<reference evidence="3 4" key="1">
    <citation type="journal article" date="2019" name="G3 (Bethesda)">
        <title>Sequencing of a Wild Apple (Malus baccata) Genome Unravels the Differences Between Cultivated and Wild Apple Species Regarding Disease Resistance and Cold Tolerance.</title>
        <authorList>
            <person name="Chen X."/>
        </authorList>
    </citation>
    <scope>NUCLEOTIDE SEQUENCE [LARGE SCALE GENOMIC DNA]</scope>
    <source>
        <strain evidence="4">cv. Shandingzi</strain>
        <tissue evidence="3">Leaves</tissue>
    </source>
</reference>
<evidence type="ECO:0000256" key="2">
    <source>
        <dbReference type="SAM" id="Phobius"/>
    </source>
</evidence>
<name>A0A540LW67_MALBA</name>
<evidence type="ECO:0000256" key="1">
    <source>
        <dbReference type="SAM" id="MobiDB-lite"/>
    </source>
</evidence>
<organism evidence="3 4">
    <name type="scientific">Malus baccata</name>
    <name type="common">Siberian crab apple</name>
    <name type="synonym">Pyrus baccata</name>
    <dbReference type="NCBI Taxonomy" id="106549"/>
    <lineage>
        <taxon>Eukaryota</taxon>
        <taxon>Viridiplantae</taxon>
        <taxon>Streptophyta</taxon>
        <taxon>Embryophyta</taxon>
        <taxon>Tracheophyta</taxon>
        <taxon>Spermatophyta</taxon>
        <taxon>Magnoliopsida</taxon>
        <taxon>eudicotyledons</taxon>
        <taxon>Gunneridae</taxon>
        <taxon>Pentapetalae</taxon>
        <taxon>rosids</taxon>
        <taxon>fabids</taxon>
        <taxon>Rosales</taxon>
        <taxon>Rosaceae</taxon>
        <taxon>Amygdaloideae</taxon>
        <taxon>Maleae</taxon>
        <taxon>Malus</taxon>
    </lineage>
</organism>
<sequence>MPTTAFVLSVATSFLSGLGFFAGVIFFHVPDMHGGSFARTSLTWQKLGEMTWGGNTTGKARFAGDIKHSKGHKSKNSSTGTIAEQSKDHKSHESTKVLDKWSSPQHLLDHQTKIRVYNFGEFWGK</sequence>
<evidence type="ECO:0000313" key="4">
    <source>
        <dbReference type="Proteomes" id="UP000315295"/>
    </source>
</evidence>
<feature type="region of interest" description="Disordered" evidence="1">
    <location>
        <begin position="64"/>
        <end position="102"/>
    </location>
</feature>
<feature type="transmembrane region" description="Helical" evidence="2">
    <location>
        <begin position="6"/>
        <end position="29"/>
    </location>
</feature>
<protein>
    <submittedName>
        <fullName evidence="3">Uncharacterized protein</fullName>
    </submittedName>
</protein>
<comment type="caution">
    <text evidence="3">The sequence shown here is derived from an EMBL/GenBank/DDBJ whole genome shotgun (WGS) entry which is preliminary data.</text>
</comment>
<dbReference type="Proteomes" id="UP000315295">
    <property type="component" value="Unassembled WGS sequence"/>
</dbReference>
<keyword evidence="2" id="KW-1133">Transmembrane helix</keyword>
<keyword evidence="4" id="KW-1185">Reference proteome</keyword>
<dbReference type="EMBL" id="VIEB01000450">
    <property type="protein sequence ID" value="TQD90502.1"/>
    <property type="molecule type" value="Genomic_DNA"/>
</dbReference>
<gene>
    <name evidence="3" type="ORF">C1H46_023940</name>
</gene>
<proteinExistence type="predicted"/>
<dbReference type="AlphaFoldDB" id="A0A540LW67"/>
<keyword evidence="2" id="KW-0472">Membrane</keyword>
<keyword evidence="2" id="KW-0812">Transmembrane</keyword>
<feature type="compositionally biased region" description="Basic and acidic residues" evidence="1">
    <location>
        <begin position="85"/>
        <end position="99"/>
    </location>
</feature>
<accession>A0A540LW67</accession>
<evidence type="ECO:0000313" key="3">
    <source>
        <dbReference type="EMBL" id="TQD90502.1"/>
    </source>
</evidence>